<dbReference type="PANTHER" id="PTHR37309">
    <property type="entry name" value="SLR0284 PROTEIN"/>
    <property type="match status" value="1"/>
</dbReference>
<comment type="caution">
    <text evidence="2">The sequence shown here is derived from an EMBL/GenBank/DDBJ whole genome shotgun (WGS) entry which is preliminary data.</text>
</comment>
<evidence type="ECO:0000313" key="2">
    <source>
        <dbReference type="EMBL" id="RZS89649.1"/>
    </source>
</evidence>
<dbReference type="InterPro" id="IPR007165">
    <property type="entry name" value="Phage_holin_4_2"/>
</dbReference>
<dbReference type="EMBL" id="SGXD01000002">
    <property type="protein sequence ID" value="RZS89649.1"/>
    <property type="molecule type" value="Genomic_DNA"/>
</dbReference>
<accession>A0A4V2F4K6</accession>
<keyword evidence="3" id="KW-1185">Reference proteome</keyword>
<dbReference type="AlphaFoldDB" id="A0A4V2F4K6"/>
<feature type="transmembrane region" description="Helical" evidence="1">
    <location>
        <begin position="89"/>
        <end position="111"/>
    </location>
</feature>
<keyword evidence="1" id="KW-0812">Transmembrane</keyword>
<feature type="transmembrane region" description="Helical" evidence="1">
    <location>
        <begin position="58"/>
        <end position="77"/>
    </location>
</feature>
<protein>
    <submittedName>
        <fullName evidence="2">Putative membrane protein</fullName>
    </submittedName>
</protein>
<organism evidence="2 3">
    <name type="scientific">Motilibacter rhizosphaerae</name>
    <dbReference type="NCBI Taxonomy" id="598652"/>
    <lineage>
        <taxon>Bacteria</taxon>
        <taxon>Bacillati</taxon>
        <taxon>Actinomycetota</taxon>
        <taxon>Actinomycetes</taxon>
        <taxon>Motilibacterales</taxon>
        <taxon>Motilibacteraceae</taxon>
        <taxon>Motilibacter</taxon>
    </lineage>
</organism>
<name>A0A4V2F4K6_9ACTN</name>
<keyword evidence="1" id="KW-0472">Membrane</keyword>
<sequence>MRLLVRWLVLAVAIWLATALIPGIEVRGGAGTYLWVALLFGLVNAVVGPVLRLLALPFTVLTLGLFALVVNAALLGITARLTEHLDVSGFWSAVAAAVVISLASAAMDRVVREVGRDREPRP</sequence>
<dbReference type="OrthoDB" id="9810847at2"/>
<dbReference type="PANTHER" id="PTHR37309:SF1">
    <property type="entry name" value="SLR0284 PROTEIN"/>
    <property type="match status" value="1"/>
</dbReference>
<dbReference type="Proteomes" id="UP000293638">
    <property type="component" value="Unassembled WGS sequence"/>
</dbReference>
<evidence type="ECO:0000256" key="1">
    <source>
        <dbReference type="SAM" id="Phobius"/>
    </source>
</evidence>
<keyword evidence="1" id="KW-1133">Transmembrane helix</keyword>
<gene>
    <name evidence="2" type="ORF">EV189_1420</name>
</gene>
<dbReference type="Pfam" id="PF04020">
    <property type="entry name" value="Phage_holin_4_2"/>
    <property type="match status" value="1"/>
</dbReference>
<feature type="transmembrane region" description="Helical" evidence="1">
    <location>
        <begin position="33"/>
        <end position="51"/>
    </location>
</feature>
<proteinExistence type="predicted"/>
<reference evidence="2 3" key="1">
    <citation type="submission" date="2019-02" db="EMBL/GenBank/DDBJ databases">
        <title>Genomic Encyclopedia of Type Strains, Phase IV (KMG-IV): sequencing the most valuable type-strain genomes for metagenomic binning, comparative biology and taxonomic classification.</title>
        <authorList>
            <person name="Goeker M."/>
        </authorList>
    </citation>
    <scope>NUCLEOTIDE SEQUENCE [LARGE SCALE GENOMIC DNA]</scope>
    <source>
        <strain evidence="2 3">DSM 45622</strain>
    </source>
</reference>
<evidence type="ECO:0000313" key="3">
    <source>
        <dbReference type="Proteomes" id="UP000293638"/>
    </source>
</evidence>
<dbReference type="RefSeq" id="WP_130492225.1">
    <property type="nucleotide sequence ID" value="NZ_SGXD01000002.1"/>
</dbReference>